<sequence length="223" mass="24796">MGAGEKGLQDTQAKTRVLLALWDMGGMEVEVNQGQLTKRIVTKGKKVGDYRHIFKELETAGAISISKKKFSLTSPIGLEMLGEGLSSGDFQFEGTIVGTWVANALLRWISQMNGGSTLSVASSDGVKSAVISSYEEFKTVALEVYDQLNQNYNLDDLVPIYRIRRTIGERVSRENFNTWLIEMQAEDILQLITGEIADFTPDKREDSISMEGTQLRSYAQRLS</sequence>
<keyword evidence="2" id="KW-1185">Reference proteome</keyword>
<proteinExistence type="predicted"/>
<dbReference type="Proteomes" id="UP000593846">
    <property type="component" value="Chromosome"/>
</dbReference>
<evidence type="ECO:0000313" key="1">
    <source>
        <dbReference type="EMBL" id="QOV22952.1"/>
    </source>
</evidence>
<evidence type="ECO:0000313" key="2">
    <source>
        <dbReference type="Proteomes" id="UP000593846"/>
    </source>
</evidence>
<accession>A0A7S6REK1</accession>
<dbReference type="EMBL" id="CP063311">
    <property type="protein sequence ID" value="QOV22952.1"/>
    <property type="molecule type" value="Genomic_DNA"/>
</dbReference>
<name>A0A7S6REK1_9CYAN</name>
<protein>
    <submittedName>
        <fullName evidence="1">Uncharacterized protein</fullName>
    </submittedName>
</protein>
<dbReference type="RefSeq" id="WP_200988562.1">
    <property type="nucleotide sequence ID" value="NZ_CP063311.1"/>
</dbReference>
<dbReference type="KEGG" id="aee:IM676_00875"/>
<gene>
    <name evidence="1" type="ORF">IM676_00875</name>
</gene>
<dbReference type="AlphaFoldDB" id="A0A7S6REK1"/>
<organism evidence="1 2">
    <name type="scientific">Anabaenopsis elenkinii CCIBt3563</name>
    <dbReference type="NCBI Taxonomy" id="2779889"/>
    <lineage>
        <taxon>Bacteria</taxon>
        <taxon>Bacillati</taxon>
        <taxon>Cyanobacteriota</taxon>
        <taxon>Cyanophyceae</taxon>
        <taxon>Nostocales</taxon>
        <taxon>Nodulariaceae</taxon>
        <taxon>Anabaenopsis</taxon>
    </lineage>
</organism>
<reference evidence="2" key="1">
    <citation type="submission" date="2020-10" db="EMBL/GenBank/DDBJ databases">
        <title>Genome-based taxonomic classification of the species Anabaenopsis elenkinii.</title>
        <authorList>
            <person name="Delbaje E."/>
            <person name="Andreote A.P.D."/>
            <person name="Pellegrinetti T.A."/>
            <person name="Cruz R.B."/>
            <person name="Branco L.H.Z."/>
            <person name="Fiore M.F."/>
        </authorList>
    </citation>
    <scope>NUCLEOTIDE SEQUENCE [LARGE SCALE GENOMIC DNA]</scope>
    <source>
        <strain evidence="2">CCIBt3563</strain>
    </source>
</reference>